<keyword evidence="4" id="KW-1185">Reference proteome</keyword>
<dbReference type="Gene3D" id="3.40.50.1820">
    <property type="entry name" value="alpha/beta hydrolase"/>
    <property type="match status" value="1"/>
</dbReference>
<dbReference type="Pfam" id="PF07859">
    <property type="entry name" value="Abhydrolase_3"/>
    <property type="match status" value="1"/>
</dbReference>
<dbReference type="PANTHER" id="PTHR48081:SF8">
    <property type="entry name" value="ALPHA_BETA HYDROLASE FOLD-3 DOMAIN-CONTAINING PROTEIN-RELATED"/>
    <property type="match status" value="1"/>
</dbReference>
<organism evidence="3 4">
    <name type="scientific">Aspergillus pseudoustus</name>
    <dbReference type="NCBI Taxonomy" id="1810923"/>
    <lineage>
        <taxon>Eukaryota</taxon>
        <taxon>Fungi</taxon>
        <taxon>Dikarya</taxon>
        <taxon>Ascomycota</taxon>
        <taxon>Pezizomycotina</taxon>
        <taxon>Eurotiomycetes</taxon>
        <taxon>Eurotiomycetidae</taxon>
        <taxon>Eurotiales</taxon>
        <taxon>Aspergillaceae</taxon>
        <taxon>Aspergillus</taxon>
        <taxon>Aspergillus subgen. Nidulantes</taxon>
    </lineage>
</organism>
<reference evidence="3 4" key="1">
    <citation type="submission" date="2024-07" db="EMBL/GenBank/DDBJ databases">
        <title>Section-level genome sequencing and comparative genomics of Aspergillus sections Usti and Cavernicolus.</title>
        <authorList>
            <consortium name="Lawrence Berkeley National Laboratory"/>
            <person name="Nybo J.L."/>
            <person name="Vesth T.C."/>
            <person name="Theobald S."/>
            <person name="Frisvad J.C."/>
            <person name="Larsen T.O."/>
            <person name="Kjaerboelling I."/>
            <person name="Rothschild-Mancinelli K."/>
            <person name="Lyhne E.K."/>
            <person name="Kogle M.E."/>
            <person name="Barry K."/>
            <person name="Clum A."/>
            <person name="Na H."/>
            <person name="Ledsgaard L."/>
            <person name="Lin J."/>
            <person name="Lipzen A."/>
            <person name="Kuo A."/>
            <person name="Riley R."/>
            <person name="Mondo S."/>
            <person name="Labutti K."/>
            <person name="Haridas S."/>
            <person name="Pangalinan J."/>
            <person name="Salamov A.A."/>
            <person name="Simmons B.A."/>
            <person name="Magnuson J.K."/>
            <person name="Chen J."/>
            <person name="Drula E."/>
            <person name="Henrissat B."/>
            <person name="Wiebenga A."/>
            <person name="Lubbers R.J."/>
            <person name="Gomes A.C."/>
            <person name="Makela M.R."/>
            <person name="Stajich J."/>
            <person name="Grigoriev I.V."/>
            <person name="Mortensen U.H."/>
            <person name="De Vries R.P."/>
            <person name="Baker S.E."/>
            <person name="Andersen M.R."/>
        </authorList>
    </citation>
    <scope>NUCLEOTIDE SEQUENCE [LARGE SCALE GENOMIC DNA]</scope>
    <source>
        <strain evidence="3 4">CBS 123904</strain>
    </source>
</reference>
<proteinExistence type="predicted"/>
<sequence>MTTPRSPLDPDLNPALSKFDPAASLTPRTALEARRKAAHLTWPSISRTNNTSSKISHTETTFTGADGTQLTVSVLRSTSPTHLATPASETACILHFHGGGFCMANRFHGLNVLFDLITELNVVVVSPEYRLAPEHAQPAQVEDCYAALLWTVQNAGEPVLGFNLDNLILCGGSAGGNLTAGVSLLARDRGGPSLRAQMLFYPWLDDSGASTSLTQYGDVQPWTTEDNKTALDWVLGANRENKTIYTVPESAGVEELKGLPTTYVDVGEADVFRVEDVDFVTRLWAAGVTTEFHVWPGAWHAFDTFAPSVEVSRRAARVRTEWVAGLIGQTGHWKRY</sequence>
<dbReference type="PANTHER" id="PTHR48081">
    <property type="entry name" value="AB HYDROLASE SUPERFAMILY PROTEIN C4A8.06C"/>
    <property type="match status" value="1"/>
</dbReference>
<protein>
    <submittedName>
        <fullName evidence="3">Alpha/Beta hydrolase protein</fullName>
    </submittedName>
</protein>
<evidence type="ECO:0000256" key="1">
    <source>
        <dbReference type="ARBA" id="ARBA00022801"/>
    </source>
</evidence>
<dbReference type="InterPro" id="IPR050300">
    <property type="entry name" value="GDXG_lipolytic_enzyme"/>
</dbReference>
<dbReference type="EMBL" id="JBFXLU010000208">
    <property type="protein sequence ID" value="KAL2835365.1"/>
    <property type="molecule type" value="Genomic_DNA"/>
</dbReference>
<evidence type="ECO:0000259" key="2">
    <source>
        <dbReference type="Pfam" id="PF07859"/>
    </source>
</evidence>
<dbReference type="InterPro" id="IPR029058">
    <property type="entry name" value="AB_hydrolase_fold"/>
</dbReference>
<dbReference type="GO" id="GO:0016787">
    <property type="term" value="F:hydrolase activity"/>
    <property type="evidence" value="ECO:0007669"/>
    <property type="project" value="UniProtKB-KW"/>
</dbReference>
<dbReference type="SUPFAM" id="SSF53474">
    <property type="entry name" value="alpha/beta-Hydrolases"/>
    <property type="match status" value="1"/>
</dbReference>
<feature type="domain" description="Alpha/beta hydrolase fold-3" evidence="2">
    <location>
        <begin position="93"/>
        <end position="302"/>
    </location>
</feature>
<dbReference type="Proteomes" id="UP001610446">
    <property type="component" value="Unassembled WGS sequence"/>
</dbReference>
<accession>A0ABR4J5R3</accession>
<comment type="caution">
    <text evidence="3">The sequence shown here is derived from an EMBL/GenBank/DDBJ whole genome shotgun (WGS) entry which is preliminary data.</text>
</comment>
<evidence type="ECO:0000313" key="4">
    <source>
        <dbReference type="Proteomes" id="UP001610446"/>
    </source>
</evidence>
<keyword evidence="1 3" id="KW-0378">Hydrolase</keyword>
<gene>
    <name evidence="3" type="ORF">BJY01DRAFT_223835</name>
</gene>
<dbReference type="InterPro" id="IPR013094">
    <property type="entry name" value="AB_hydrolase_3"/>
</dbReference>
<name>A0ABR4J5R3_9EURO</name>
<evidence type="ECO:0000313" key="3">
    <source>
        <dbReference type="EMBL" id="KAL2835365.1"/>
    </source>
</evidence>